<feature type="compositionally biased region" description="Low complexity" evidence="1">
    <location>
        <begin position="826"/>
        <end position="840"/>
    </location>
</feature>
<accession>A0A197JDB8</accession>
<organism evidence="2 3">
    <name type="scientific">Linnemannia elongata AG-77</name>
    <dbReference type="NCBI Taxonomy" id="1314771"/>
    <lineage>
        <taxon>Eukaryota</taxon>
        <taxon>Fungi</taxon>
        <taxon>Fungi incertae sedis</taxon>
        <taxon>Mucoromycota</taxon>
        <taxon>Mortierellomycotina</taxon>
        <taxon>Mortierellomycetes</taxon>
        <taxon>Mortierellales</taxon>
        <taxon>Mortierellaceae</taxon>
        <taxon>Linnemannia</taxon>
    </lineage>
</organism>
<feature type="region of interest" description="Disordered" evidence="1">
    <location>
        <begin position="196"/>
        <end position="235"/>
    </location>
</feature>
<feature type="region of interest" description="Disordered" evidence="1">
    <location>
        <begin position="1129"/>
        <end position="1173"/>
    </location>
</feature>
<feature type="region of interest" description="Disordered" evidence="1">
    <location>
        <begin position="885"/>
        <end position="905"/>
    </location>
</feature>
<feature type="compositionally biased region" description="Low complexity" evidence="1">
    <location>
        <begin position="1151"/>
        <end position="1170"/>
    </location>
</feature>
<dbReference type="EMBL" id="KV442129">
    <property type="protein sequence ID" value="OAQ23127.1"/>
    <property type="molecule type" value="Genomic_DNA"/>
</dbReference>
<protein>
    <submittedName>
        <fullName evidence="2">Uncharacterized protein</fullName>
    </submittedName>
</protein>
<dbReference type="Proteomes" id="UP000078512">
    <property type="component" value="Unassembled WGS sequence"/>
</dbReference>
<evidence type="ECO:0000313" key="3">
    <source>
        <dbReference type="Proteomes" id="UP000078512"/>
    </source>
</evidence>
<sequence>MSRQHHRSLSTPPTGFYDIMEFFTGGSQNRGMAKVRRAHTTATTTPTLTAPGKRTSLQSPLLCPHLVNVYKGQALPRPLRATHLLQSDLVGVVEEGERCGFLLTREQSVWGIDAVCSEICRRDPCTRSNSTPDVHGPSPTPNQVSTIFRTLFKSQSVTRRPGRHDSLSSKSLPWHPLPLLEQLSCSFHHSVSVSDTSQQPTADAAAVDTPNRQPRCHSSSPSLRRDCLSRSSESSATNDQRIHNTLALLLTSEELAIVLTPLSMQVLLELLALIVSNGSESFSPSYSVDFALFIQPHGKSYKDLVNLLPKLSRELMTKVVVAARHWARYEDVEVVGRRRRRYSIEDCSRDDLSLSGFGSLTPQESPPLPDPNRACLQNLARALFSNNLSSSIAQLSGNTITSHGAPQIKYMKDHRIQRSTEETLQSVSSTAVEIDGKDAMEALENLMLLHESVDQLESWKKFSDANAALPLPPWRSTAAMVEKMALVGQEKKTKLLRKSSRGHSVCKTVRGQAQPQPHDVSALIPPVPSRKASLCTLDKGLGTLAKDGISADDTYNYKTSYWQFKHRQDRARQDFAPGPCSPHRLNPMATATVPLLATAQHLDKEREAMSVDDETCLSGSLNSDSLIDSSDSFAQSSQRDTPATTPQLKLAEFIAPPMKDLYSAPIAMDLSKLSSGARSPALGDSITCVAAPKRYVTAAIDTSAIKAATKKRPPPFAFPSPPSSTVLSKSMTTTSLSPRTAESFITKISTQPLTEQDGEECLVTVKRGWRIYEKPFMHWKRKSTSTVPAAASSCPDTSAPSVSSSVNRANHAHATPRTSSPIPINTAVTSTHTAAGTASTFPGSTNPSKRLGLGFSIQTQNESSHSKASRPNLNILIKESTSAASLPSSSSFTSQDGSLTSTSSPGLGCSIESIPFPEDYKSMVLSPSSSASALWAALPSIPTPTVPNGSSPRVDNFRMVTSISPLPSPSFNSAESRRKRFQEKLFGKKSKLPLDDTCSFSYHCPSSPSIHSNRMIVHHAGVAGAHEVVGGVGAGGDGVGSSRGGNGPVLKSSSSFGSLREKKSFGQLIVPLVFGPLEQRGILKTRSRSSSSASITAVGTACTIRGQDPGTPPSSYPCYFYDTLNDHDHHHHHHHPHHRHHHQPPFHRAISQPISTPGLSSSSSSPNSTPRHMAAEHRYHNKLPIGSIPSDVAITSGSRNDKEANAQIWKVIDEWGAWMDAHSSSFK</sequence>
<dbReference type="AlphaFoldDB" id="A0A197JDB8"/>
<proteinExistence type="predicted"/>
<feature type="compositionally biased region" description="Basic residues" evidence="1">
    <location>
        <begin position="1129"/>
        <end position="1145"/>
    </location>
</feature>
<evidence type="ECO:0000256" key="1">
    <source>
        <dbReference type="SAM" id="MobiDB-lite"/>
    </source>
</evidence>
<dbReference type="OrthoDB" id="2445567at2759"/>
<feature type="compositionally biased region" description="Polar residues" evidence="1">
    <location>
        <begin position="794"/>
        <end position="808"/>
    </location>
</feature>
<feature type="region of interest" description="Disordered" evidence="1">
    <location>
        <begin position="497"/>
        <end position="525"/>
    </location>
</feature>
<keyword evidence="3" id="KW-1185">Reference proteome</keyword>
<name>A0A197JDB8_9FUNG</name>
<reference evidence="2 3" key="1">
    <citation type="submission" date="2016-05" db="EMBL/GenBank/DDBJ databases">
        <title>Genome sequencing reveals origins of a unique bacterial endosymbiosis in the earliest lineages of terrestrial Fungi.</title>
        <authorList>
            <consortium name="DOE Joint Genome Institute"/>
            <person name="Uehling J."/>
            <person name="Gryganskyi A."/>
            <person name="Hameed K."/>
            <person name="Tschaplinski T."/>
            <person name="Misztal P."/>
            <person name="Wu S."/>
            <person name="Desiro A."/>
            <person name="Vande Pol N."/>
            <person name="Du Z.-Y."/>
            <person name="Zienkiewicz A."/>
            <person name="Zienkiewicz K."/>
            <person name="Morin E."/>
            <person name="Tisserant E."/>
            <person name="Splivallo R."/>
            <person name="Hainaut M."/>
            <person name="Henrissat B."/>
            <person name="Ohm R."/>
            <person name="Kuo A."/>
            <person name="Yan J."/>
            <person name="Lipzen A."/>
            <person name="Nolan M."/>
            <person name="Labutti K."/>
            <person name="Barry K."/>
            <person name="Goldstein A."/>
            <person name="Labbe J."/>
            <person name="Schadt C."/>
            <person name="Tuskan G."/>
            <person name="Grigoriev I."/>
            <person name="Martin F."/>
            <person name="Vilgalys R."/>
            <person name="Bonito G."/>
        </authorList>
    </citation>
    <scope>NUCLEOTIDE SEQUENCE [LARGE SCALE GENOMIC DNA]</scope>
    <source>
        <strain evidence="2 3">AG-77</strain>
    </source>
</reference>
<feature type="region of interest" description="Disordered" evidence="1">
    <location>
        <begin position="711"/>
        <end position="733"/>
    </location>
</feature>
<evidence type="ECO:0000313" key="2">
    <source>
        <dbReference type="EMBL" id="OAQ23127.1"/>
    </source>
</evidence>
<feature type="compositionally biased region" description="Polar residues" evidence="1">
    <location>
        <begin position="210"/>
        <end position="222"/>
    </location>
</feature>
<gene>
    <name evidence="2" type="ORF">K457DRAFT_25386</name>
</gene>
<feature type="region of interest" description="Disordered" evidence="1">
    <location>
        <begin position="783"/>
        <end position="852"/>
    </location>
</feature>